<sequence length="293" mass="32548">MSNPLLGFVPDPITVPFDKLLPSKKLPLGLDGSKKYLQIKASIESIGLIEPLTIGAADKATGMHVLRDGHIRVHAMKELDFHDAPCLVALDDESYTYNNRVNRLSTIQEHMMIRRAVERGVTPERIANDLKVDISHIQKKLNLLDGICAEAAGLLKDQRFSPNLGAVIRKMKPTRQIECVELMVAANNVTTAYANALLAATPAAMLVSERKPRKMSGVSAEQMAKMEKEMGNLQGQYKSIEHTYGQDVLNLVLAKGYLKNLLDNQAIFRFLSMRQPDVLREFSSLVEVDALDK</sequence>
<dbReference type="Gene3D" id="3.90.1530.30">
    <property type="match status" value="1"/>
</dbReference>
<evidence type="ECO:0000313" key="3">
    <source>
        <dbReference type="Proteomes" id="UP000197446"/>
    </source>
</evidence>
<organism evidence="2 3">
    <name type="scientific">Roseateles puraquae</name>
    <dbReference type="NCBI Taxonomy" id="431059"/>
    <lineage>
        <taxon>Bacteria</taxon>
        <taxon>Pseudomonadati</taxon>
        <taxon>Pseudomonadota</taxon>
        <taxon>Betaproteobacteria</taxon>
        <taxon>Burkholderiales</taxon>
        <taxon>Sphaerotilaceae</taxon>
        <taxon>Roseateles</taxon>
    </lineage>
</organism>
<dbReference type="GO" id="GO:0007059">
    <property type="term" value="P:chromosome segregation"/>
    <property type="evidence" value="ECO:0007669"/>
    <property type="project" value="TreeGrafter"/>
</dbReference>
<dbReference type="InterPro" id="IPR011111">
    <property type="entry name" value="Plasmid_RepB"/>
</dbReference>
<reference evidence="2 3" key="1">
    <citation type="journal article" date="2007" name="Int. J. Syst. Evol. Microbiol.">
        <title>Description of Pelomonas aquatica sp. nov. and Pelomonas puraquae sp. nov., isolated from industrial and haemodialysis water.</title>
        <authorList>
            <person name="Gomila M."/>
            <person name="Bowien B."/>
            <person name="Falsen E."/>
            <person name="Moore E.R."/>
            <person name="Lalucat J."/>
        </authorList>
    </citation>
    <scope>NUCLEOTIDE SEQUENCE [LARGE SCALE GENOMIC DNA]</scope>
    <source>
        <strain evidence="2 3">CCUG 52769</strain>
    </source>
</reference>
<dbReference type="SUPFAM" id="SSF110849">
    <property type="entry name" value="ParB/Sulfiredoxin"/>
    <property type="match status" value="1"/>
</dbReference>
<dbReference type="GO" id="GO:0005694">
    <property type="term" value="C:chromosome"/>
    <property type="evidence" value="ECO:0007669"/>
    <property type="project" value="TreeGrafter"/>
</dbReference>
<gene>
    <name evidence="2" type="ORF">CDO81_22300</name>
</gene>
<accession>A0A254N9F0</accession>
<dbReference type="InterPro" id="IPR036086">
    <property type="entry name" value="ParB/Sulfiredoxin_sf"/>
</dbReference>
<dbReference type="PANTHER" id="PTHR33375:SF1">
    <property type="entry name" value="CHROMOSOME-PARTITIONING PROTEIN PARB-RELATED"/>
    <property type="match status" value="1"/>
</dbReference>
<dbReference type="OrthoDB" id="7632576at2"/>
<feature type="domain" description="RepB plasmid partition" evidence="1">
    <location>
        <begin position="101"/>
        <end position="282"/>
    </location>
</feature>
<keyword evidence="3" id="KW-1185">Reference proteome</keyword>
<dbReference type="RefSeq" id="WP_088485447.1">
    <property type="nucleotide sequence ID" value="NZ_NISI01000011.1"/>
</dbReference>
<dbReference type="Proteomes" id="UP000197446">
    <property type="component" value="Unassembled WGS sequence"/>
</dbReference>
<evidence type="ECO:0000259" key="1">
    <source>
        <dbReference type="Pfam" id="PF07506"/>
    </source>
</evidence>
<protein>
    <submittedName>
        <fullName evidence="2">Chromosome partitioning protein ParB</fullName>
    </submittedName>
</protein>
<dbReference type="InterPro" id="IPR050336">
    <property type="entry name" value="Chromosome_partition/occlusion"/>
</dbReference>
<evidence type="ECO:0000313" key="2">
    <source>
        <dbReference type="EMBL" id="OWR02058.1"/>
    </source>
</evidence>
<proteinExistence type="predicted"/>
<name>A0A254N9F0_9BURK</name>
<dbReference type="AlphaFoldDB" id="A0A254N9F0"/>
<dbReference type="Gene3D" id="1.10.10.2830">
    <property type="match status" value="1"/>
</dbReference>
<dbReference type="PANTHER" id="PTHR33375">
    <property type="entry name" value="CHROMOSOME-PARTITIONING PROTEIN PARB-RELATED"/>
    <property type="match status" value="1"/>
</dbReference>
<dbReference type="Pfam" id="PF07506">
    <property type="entry name" value="RepB"/>
    <property type="match status" value="1"/>
</dbReference>
<dbReference type="EMBL" id="NISI01000011">
    <property type="protein sequence ID" value="OWR02058.1"/>
    <property type="molecule type" value="Genomic_DNA"/>
</dbReference>
<dbReference type="SUPFAM" id="SSF109709">
    <property type="entry name" value="KorB DNA-binding domain-like"/>
    <property type="match status" value="1"/>
</dbReference>
<comment type="caution">
    <text evidence="2">The sequence shown here is derived from an EMBL/GenBank/DDBJ whole genome shotgun (WGS) entry which is preliminary data.</text>
</comment>